<sequence>MGNSALSRLPGFRRGVVVVSLLFIYAFGANALYGLLFRNGYYSALLRLRHEGPHHLPGSSNDILARYTGIGYLDKLLTLASVMFANVTDGSSPQLSLYAFHFGGQYLAILVVIAIEGLRSGNQSNPLRFFSIWGCLMQAASYGCTMPLYAIIHLTTSPVAEEAGQTLLEAVPTSSLQELAVLPQALVVGYVIPAILMSVPLFTNPVHQWFGGLWQGSPLWAMLLQKLWASKLKIQPVSHDIRTNGRISQSGPKEPPARSSRSPSFSLRVEEKGLLANAYLFAFVWCALSQIIPLVLIAAVRLRPSAFPSYLYDAWTITKVFVPPPFWSTKKMESMATGMHDFFLYDQYVGSTAAIVWATALYVNSRERPMKMNNWAKLAFVITALSVSTGPAGAVVWLMWERDRFLLSVPRKGF</sequence>
<accession>A0ACC0D4H9</accession>
<dbReference type="EMBL" id="MU394307">
    <property type="protein sequence ID" value="KAI6087566.1"/>
    <property type="molecule type" value="Genomic_DNA"/>
</dbReference>
<name>A0ACC0D4H9_9PEZI</name>
<reference evidence="1 2" key="1">
    <citation type="journal article" date="2022" name="New Phytol.">
        <title>Ecological generalism drives hyperdiversity of secondary metabolite gene clusters in xylarialean endophytes.</title>
        <authorList>
            <person name="Franco M.E.E."/>
            <person name="Wisecaver J.H."/>
            <person name="Arnold A.E."/>
            <person name="Ju Y.M."/>
            <person name="Slot J.C."/>
            <person name="Ahrendt S."/>
            <person name="Moore L.P."/>
            <person name="Eastman K.E."/>
            <person name="Scott K."/>
            <person name="Konkel Z."/>
            <person name="Mondo S.J."/>
            <person name="Kuo A."/>
            <person name="Hayes R.D."/>
            <person name="Haridas S."/>
            <person name="Andreopoulos B."/>
            <person name="Riley R."/>
            <person name="LaButti K."/>
            <person name="Pangilinan J."/>
            <person name="Lipzen A."/>
            <person name="Amirebrahimi M."/>
            <person name="Yan J."/>
            <person name="Adam C."/>
            <person name="Keymanesh K."/>
            <person name="Ng V."/>
            <person name="Louie K."/>
            <person name="Northen T."/>
            <person name="Drula E."/>
            <person name="Henrissat B."/>
            <person name="Hsieh H.M."/>
            <person name="Youens-Clark K."/>
            <person name="Lutzoni F."/>
            <person name="Miadlikowska J."/>
            <person name="Eastwood D.C."/>
            <person name="Hamelin R.C."/>
            <person name="Grigoriev I.V."/>
            <person name="U'Ren J.M."/>
        </authorList>
    </citation>
    <scope>NUCLEOTIDE SEQUENCE [LARGE SCALE GENOMIC DNA]</scope>
    <source>
        <strain evidence="1 2">ER1909</strain>
    </source>
</reference>
<organism evidence="1 2">
    <name type="scientific">Hypoxylon rubiginosum</name>
    <dbReference type="NCBI Taxonomy" id="110542"/>
    <lineage>
        <taxon>Eukaryota</taxon>
        <taxon>Fungi</taxon>
        <taxon>Dikarya</taxon>
        <taxon>Ascomycota</taxon>
        <taxon>Pezizomycotina</taxon>
        <taxon>Sordariomycetes</taxon>
        <taxon>Xylariomycetidae</taxon>
        <taxon>Xylariales</taxon>
        <taxon>Hypoxylaceae</taxon>
        <taxon>Hypoxylon</taxon>
    </lineage>
</organism>
<dbReference type="Proteomes" id="UP001497680">
    <property type="component" value="Unassembled WGS sequence"/>
</dbReference>
<keyword evidence="2" id="KW-1185">Reference proteome</keyword>
<proteinExistence type="predicted"/>
<evidence type="ECO:0000313" key="1">
    <source>
        <dbReference type="EMBL" id="KAI6087566.1"/>
    </source>
</evidence>
<gene>
    <name evidence="1" type="ORF">F4821DRAFT_105460</name>
</gene>
<protein>
    <submittedName>
        <fullName evidence="1">Uncharacterized protein</fullName>
    </submittedName>
</protein>
<comment type="caution">
    <text evidence="1">The sequence shown here is derived from an EMBL/GenBank/DDBJ whole genome shotgun (WGS) entry which is preliminary data.</text>
</comment>
<evidence type="ECO:0000313" key="2">
    <source>
        <dbReference type="Proteomes" id="UP001497680"/>
    </source>
</evidence>